<name>U7V5P4_9FUSO</name>
<gene>
    <name evidence="1" type="ORF">HMPREF0202_02512</name>
</gene>
<dbReference type="HOGENOM" id="CLU_2913999_0_0_0"/>
<comment type="caution">
    <text evidence="1">The sequence shown here is derived from an EMBL/GenBank/DDBJ whole genome shotgun (WGS) entry which is preliminary data.</text>
</comment>
<protein>
    <submittedName>
        <fullName evidence="1">Uncharacterized protein</fullName>
    </submittedName>
</protein>
<reference evidence="1 2" key="1">
    <citation type="submission" date="2013-08" db="EMBL/GenBank/DDBJ databases">
        <authorList>
            <person name="Weinstock G."/>
            <person name="Sodergren E."/>
            <person name="Wylie T."/>
            <person name="Fulton L."/>
            <person name="Fulton R."/>
            <person name="Fronick C."/>
            <person name="O'Laughlin M."/>
            <person name="Godfrey J."/>
            <person name="Miner T."/>
            <person name="Herter B."/>
            <person name="Appelbaum E."/>
            <person name="Cordes M."/>
            <person name="Lek S."/>
            <person name="Wollam A."/>
            <person name="Pepin K.H."/>
            <person name="Palsikar V.B."/>
            <person name="Mitreva M."/>
            <person name="Wilson R.K."/>
        </authorList>
    </citation>
    <scope>NUCLEOTIDE SEQUENCE [LARGE SCALE GENOMIC DNA]</scope>
    <source>
        <strain evidence="1 2">ATCC BAA-474</strain>
    </source>
</reference>
<dbReference type="AlphaFoldDB" id="U7V5P4"/>
<dbReference type="Proteomes" id="UP000017081">
    <property type="component" value="Unassembled WGS sequence"/>
</dbReference>
<evidence type="ECO:0000313" key="2">
    <source>
        <dbReference type="Proteomes" id="UP000017081"/>
    </source>
</evidence>
<evidence type="ECO:0000313" key="1">
    <source>
        <dbReference type="EMBL" id="ERT66841.1"/>
    </source>
</evidence>
<dbReference type="RefSeq" id="WP_023052041.1">
    <property type="nucleotide sequence ID" value="NZ_CP173065.2"/>
</dbReference>
<organism evidence="1 2">
    <name type="scientific">Cetobacterium somerae ATCC BAA-474</name>
    <dbReference type="NCBI Taxonomy" id="1319815"/>
    <lineage>
        <taxon>Bacteria</taxon>
        <taxon>Fusobacteriati</taxon>
        <taxon>Fusobacteriota</taxon>
        <taxon>Fusobacteriia</taxon>
        <taxon>Fusobacteriales</taxon>
        <taxon>Fusobacteriaceae</taxon>
        <taxon>Cetobacterium</taxon>
    </lineage>
</organism>
<dbReference type="EMBL" id="AXZF01000132">
    <property type="protein sequence ID" value="ERT66841.1"/>
    <property type="molecule type" value="Genomic_DNA"/>
</dbReference>
<proteinExistence type="predicted"/>
<sequence length="61" mass="7101">MSKKRKINYSTRKLNTLKKALNSANETIEVLNNPKNFDRLTESIKQYNTNRLLSIKGFENA</sequence>
<accession>U7V5P4</accession>
<dbReference type="STRING" id="1319815.HMPREF0202_02512"/>
<keyword evidence="2" id="KW-1185">Reference proteome</keyword>